<comment type="catalytic activity">
    <reaction evidence="1">
        <text>ATP + protein L-histidine = ADP + protein N-phospho-L-histidine.</text>
        <dbReference type="EC" id="2.7.13.3"/>
    </reaction>
</comment>
<evidence type="ECO:0000256" key="8">
    <source>
        <dbReference type="ARBA" id="ARBA00023012"/>
    </source>
</evidence>
<keyword evidence="10" id="KW-0472">Membrane</keyword>
<dbReference type="CDD" id="cd16922">
    <property type="entry name" value="HATPase_EvgS-ArcB-TorS-like"/>
    <property type="match status" value="1"/>
</dbReference>
<feature type="transmembrane region" description="Helical" evidence="10">
    <location>
        <begin position="337"/>
        <end position="356"/>
    </location>
</feature>
<dbReference type="SMART" id="SM00387">
    <property type="entry name" value="HATPase_c"/>
    <property type="match status" value="2"/>
</dbReference>
<dbReference type="CDD" id="cd17574">
    <property type="entry name" value="REC_OmpR"/>
    <property type="match status" value="1"/>
</dbReference>
<keyword evidence="3 9" id="KW-0597">Phosphoprotein</keyword>
<dbReference type="SUPFAM" id="SSF47384">
    <property type="entry name" value="Homodimeric domain of signal transducing histidine kinase"/>
    <property type="match status" value="1"/>
</dbReference>
<evidence type="ECO:0000259" key="12">
    <source>
        <dbReference type="PROSITE" id="PS50110"/>
    </source>
</evidence>
<feature type="transmembrane region" description="Helical" evidence="10">
    <location>
        <begin position="311"/>
        <end position="331"/>
    </location>
</feature>
<dbReference type="EMBL" id="JAZHPZ010000006">
    <property type="protein sequence ID" value="MEF2966933.1"/>
    <property type="molecule type" value="Genomic_DNA"/>
</dbReference>
<feature type="transmembrane region" description="Helical" evidence="10">
    <location>
        <begin position="210"/>
        <end position="236"/>
    </location>
</feature>
<feature type="transmembrane region" description="Helical" evidence="10">
    <location>
        <begin position="243"/>
        <end position="259"/>
    </location>
</feature>
<keyword evidence="5" id="KW-0547">Nucleotide-binding</keyword>
<reference evidence="13 14" key="1">
    <citation type="submission" date="2024-02" db="EMBL/GenBank/DDBJ databases">
        <title>A nitrogen-fixing paenibacillus bacterium.</title>
        <authorList>
            <person name="Zhang W.L."/>
            <person name="Chen S.F."/>
        </authorList>
    </citation>
    <scope>NUCLEOTIDE SEQUENCE [LARGE SCALE GENOMIC DNA]</scope>
    <source>
        <strain evidence="13 14">M1</strain>
    </source>
</reference>
<evidence type="ECO:0000256" key="7">
    <source>
        <dbReference type="ARBA" id="ARBA00022840"/>
    </source>
</evidence>
<comment type="caution">
    <text evidence="13">The sequence shown here is derived from an EMBL/GenBank/DDBJ whole genome shotgun (WGS) entry which is preliminary data.</text>
</comment>
<dbReference type="InterPro" id="IPR010559">
    <property type="entry name" value="Sig_transdc_His_kin_internal"/>
</dbReference>
<dbReference type="InterPro" id="IPR003661">
    <property type="entry name" value="HisK_dim/P_dom"/>
</dbReference>
<dbReference type="SUPFAM" id="SSF52172">
    <property type="entry name" value="CheY-like"/>
    <property type="match status" value="1"/>
</dbReference>
<feature type="domain" description="Histidine kinase" evidence="11">
    <location>
        <begin position="928"/>
        <end position="1018"/>
    </location>
</feature>
<keyword evidence="14" id="KW-1185">Reference proteome</keyword>
<dbReference type="SUPFAM" id="SSF49785">
    <property type="entry name" value="Galactose-binding domain-like"/>
    <property type="match status" value="1"/>
</dbReference>
<dbReference type="Gene3D" id="2.60.120.260">
    <property type="entry name" value="Galactose-binding domain-like"/>
    <property type="match status" value="1"/>
</dbReference>
<dbReference type="GO" id="GO:0005524">
    <property type="term" value="F:ATP binding"/>
    <property type="evidence" value="ECO:0007669"/>
    <property type="project" value="UniProtKB-KW"/>
</dbReference>
<evidence type="ECO:0000256" key="9">
    <source>
        <dbReference type="PROSITE-ProRule" id="PRU00169"/>
    </source>
</evidence>
<evidence type="ECO:0000256" key="1">
    <source>
        <dbReference type="ARBA" id="ARBA00000085"/>
    </source>
</evidence>
<dbReference type="Pfam" id="PF00072">
    <property type="entry name" value="Response_reg"/>
    <property type="match status" value="1"/>
</dbReference>
<sequence length="1022" mass="114583">MLKTYKKPLITIVIFVVVITAIRLLWTNVLTYLDYPDPPSVKNGVLDLRGFRFNEHQTLRLNGEWEFYPSALLTPSNLSTTTDAFPVEPVKINVPGNWDSFFSDPESFHYGTYRLKISLDPDIKETFAIRISRIGNASAVYANGQLLAAPGRPSAEADKHQIYNIPYTVTIPPGSDRLDLLIQVSHNNGKSGIYKPIRFGTIDAIKEHNLLLIGLQLLLCVVFLLHCLYSLALYLLGSNNKGLSYFSILVVLGAISVLVADDRLLFQWIDIDYEWMTKISYMTYAGIAAVLPPLIHHLFPSYGNPKLLKGFEYYCSFYFIFIVISPASYILATSAVLLLFALLISVSLCVHILYRASREKEDIIYLLLASIGVGINVIWASIMVNSPNREFINYPFDLIFALIAFAAFWFRRFFHATNKTKQLAERLQFEDKRKDEFLVNTSHELRNPLQGISTMLQVILDDGAHPLHPKQKERVDIIRGVSYRLNSMLDDLIEVTRLKERTVSLKKEPVYIQSIVSGVVDIIKAMLQGKPVALHVEMDEFFPAVYADENRVVQILFNLLHNAAKCTDTGYITIRVQKLHRMAEIQIEDTGIGIAAEDLPNIFHPYEQVIEQSDRAGGGFGLGLSICKQLVELQNGTITVESALGKGSIFKFTLPLYDGNFAEEEPESSPVHTESVNMTAAAIAPEMAADDMERPVLATSKLLVVDDDAVNVNILTEALKTDGYAITGVTSAEQAMAAIEADRYDLVIADVMMPKISGYELTRLIRERFDISELPILLLTARSRTEDIVAGFRAGANDYVKKPVDALELKGRIRTLIKLKSTVDDRLRIESAWLQSQIQPHFLFNTLNSIAALGSIDIEKMQKLLDEFSNYLRLSFDFGNVSPLVPISRELSLTRSYVYIEQERFGERLNVIWDIDREADALIPPLTIQPLVENAVKHGLMSRSRGGTVTVSIHKQPDHVWITVKDDGTGMHNSDKESGGIGLKNINRRLKQLFGTELAINSAPDAGTIISFKIPYKKAVSE</sequence>
<dbReference type="InterPro" id="IPR001789">
    <property type="entry name" value="Sig_transdc_resp-reg_receiver"/>
</dbReference>
<keyword evidence="4" id="KW-0808">Transferase</keyword>
<dbReference type="SUPFAM" id="SSF55874">
    <property type="entry name" value="ATPase domain of HSP90 chaperone/DNA topoisomerase II/histidine kinase"/>
    <property type="match status" value="2"/>
</dbReference>
<feature type="domain" description="Response regulatory" evidence="12">
    <location>
        <begin position="701"/>
        <end position="817"/>
    </location>
</feature>
<dbReference type="Pfam" id="PF00512">
    <property type="entry name" value="HisKA"/>
    <property type="match status" value="1"/>
</dbReference>
<dbReference type="InterPro" id="IPR008979">
    <property type="entry name" value="Galactose-bd-like_sf"/>
</dbReference>
<organism evidence="13 14">
    <name type="scientific">Paenibacillus haidiansis</name>
    <dbReference type="NCBI Taxonomy" id="1574488"/>
    <lineage>
        <taxon>Bacteria</taxon>
        <taxon>Bacillati</taxon>
        <taxon>Bacillota</taxon>
        <taxon>Bacilli</taxon>
        <taxon>Bacillales</taxon>
        <taxon>Paenibacillaceae</taxon>
        <taxon>Paenibacillus</taxon>
    </lineage>
</organism>
<feature type="transmembrane region" description="Helical" evidence="10">
    <location>
        <begin position="363"/>
        <end position="385"/>
    </location>
</feature>
<dbReference type="PRINTS" id="PR00344">
    <property type="entry name" value="BCTRLSENSOR"/>
</dbReference>
<dbReference type="PROSITE" id="PS50110">
    <property type="entry name" value="RESPONSE_REGULATORY"/>
    <property type="match status" value="1"/>
</dbReference>
<feature type="transmembrane region" description="Helical" evidence="10">
    <location>
        <begin position="279"/>
        <end position="299"/>
    </location>
</feature>
<evidence type="ECO:0000256" key="3">
    <source>
        <dbReference type="ARBA" id="ARBA00022553"/>
    </source>
</evidence>
<keyword evidence="10" id="KW-0812">Transmembrane</keyword>
<dbReference type="Pfam" id="PF06580">
    <property type="entry name" value="His_kinase"/>
    <property type="match status" value="1"/>
</dbReference>
<dbReference type="InterPro" id="IPR011006">
    <property type="entry name" value="CheY-like_superfamily"/>
</dbReference>
<evidence type="ECO:0000256" key="6">
    <source>
        <dbReference type="ARBA" id="ARBA00022777"/>
    </source>
</evidence>
<feature type="transmembrane region" description="Helical" evidence="10">
    <location>
        <begin position="391"/>
        <end position="410"/>
    </location>
</feature>
<keyword evidence="8" id="KW-0902">Two-component regulatory system</keyword>
<dbReference type="InterPro" id="IPR005467">
    <property type="entry name" value="His_kinase_dom"/>
</dbReference>
<dbReference type="Gene3D" id="3.40.50.2300">
    <property type="match status" value="1"/>
</dbReference>
<dbReference type="Gene3D" id="1.10.287.130">
    <property type="match status" value="1"/>
</dbReference>
<dbReference type="InterPro" id="IPR036097">
    <property type="entry name" value="HisK_dim/P_sf"/>
</dbReference>
<dbReference type="Pfam" id="PF02518">
    <property type="entry name" value="HATPase_c"/>
    <property type="match status" value="2"/>
</dbReference>
<dbReference type="RefSeq" id="WP_331847156.1">
    <property type="nucleotide sequence ID" value="NZ_JAZHPZ010000006.1"/>
</dbReference>
<dbReference type="SMART" id="SM00448">
    <property type="entry name" value="REC"/>
    <property type="match status" value="1"/>
</dbReference>
<evidence type="ECO:0000256" key="4">
    <source>
        <dbReference type="ARBA" id="ARBA00022679"/>
    </source>
</evidence>
<name>A0ABU7VUF6_9BACL</name>
<dbReference type="Pfam" id="PF07695">
    <property type="entry name" value="7TMR-DISM_7TM"/>
    <property type="match status" value="1"/>
</dbReference>
<dbReference type="Proteomes" id="UP001306950">
    <property type="component" value="Unassembled WGS sequence"/>
</dbReference>
<evidence type="ECO:0000313" key="13">
    <source>
        <dbReference type="EMBL" id="MEF2966933.1"/>
    </source>
</evidence>
<dbReference type="PROSITE" id="PS50109">
    <property type="entry name" value="HIS_KIN"/>
    <property type="match status" value="2"/>
</dbReference>
<accession>A0ABU7VUF6</accession>
<protein>
    <recommendedName>
        <fullName evidence="2">histidine kinase</fullName>
        <ecNumber evidence="2">2.7.13.3</ecNumber>
    </recommendedName>
</protein>
<dbReference type="InterPro" id="IPR004358">
    <property type="entry name" value="Sig_transdc_His_kin-like_C"/>
</dbReference>
<dbReference type="InterPro" id="IPR036890">
    <property type="entry name" value="HATPase_C_sf"/>
</dbReference>
<evidence type="ECO:0000256" key="2">
    <source>
        <dbReference type="ARBA" id="ARBA00012438"/>
    </source>
</evidence>
<evidence type="ECO:0000256" key="5">
    <source>
        <dbReference type="ARBA" id="ARBA00022741"/>
    </source>
</evidence>
<proteinExistence type="predicted"/>
<gene>
    <name evidence="13" type="ORF">V3851_13910</name>
</gene>
<dbReference type="SMART" id="SM00388">
    <property type="entry name" value="HisKA"/>
    <property type="match status" value="1"/>
</dbReference>
<dbReference type="CDD" id="cd00082">
    <property type="entry name" value="HisKA"/>
    <property type="match status" value="1"/>
</dbReference>
<evidence type="ECO:0000256" key="10">
    <source>
        <dbReference type="SAM" id="Phobius"/>
    </source>
</evidence>
<dbReference type="EC" id="2.7.13.3" evidence="2"/>
<feature type="domain" description="Histidine kinase" evidence="11">
    <location>
        <begin position="440"/>
        <end position="658"/>
    </location>
</feature>
<keyword evidence="10" id="KW-1133">Transmembrane helix</keyword>
<keyword evidence="6" id="KW-0418">Kinase</keyword>
<dbReference type="InterPro" id="IPR011623">
    <property type="entry name" value="7TMR_DISM_rcpt_extracell_dom1"/>
</dbReference>
<dbReference type="InterPro" id="IPR003594">
    <property type="entry name" value="HATPase_dom"/>
</dbReference>
<dbReference type="PANTHER" id="PTHR43547">
    <property type="entry name" value="TWO-COMPONENT HISTIDINE KINASE"/>
    <property type="match status" value="1"/>
</dbReference>
<feature type="modified residue" description="4-aspartylphosphate" evidence="9">
    <location>
        <position position="750"/>
    </location>
</feature>
<keyword evidence="7 13" id="KW-0067">ATP-binding</keyword>
<evidence type="ECO:0000313" key="14">
    <source>
        <dbReference type="Proteomes" id="UP001306950"/>
    </source>
</evidence>
<dbReference type="Gene3D" id="3.30.565.10">
    <property type="entry name" value="Histidine kinase-like ATPase, C-terminal domain"/>
    <property type="match status" value="2"/>
</dbReference>
<dbReference type="PANTHER" id="PTHR43547:SF2">
    <property type="entry name" value="HYBRID SIGNAL TRANSDUCTION HISTIDINE KINASE C"/>
    <property type="match status" value="1"/>
</dbReference>
<feature type="transmembrane region" description="Helical" evidence="10">
    <location>
        <begin position="12"/>
        <end position="33"/>
    </location>
</feature>
<evidence type="ECO:0000259" key="11">
    <source>
        <dbReference type="PROSITE" id="PS50109"/>
    </source>
</evidence>